<proteinExistence type="predicted"/>
<dbReference type="EMBL" id="LPXO01000001">
    <property type="protein sequence ID" value="KUF12291.1"/>
    <property type="molecule type" value="Genomic_DNA"/>
</dbReference>
<dbReference type="Pfam" id="PF10544">
    <property type="entry name" value="T5orf172"/>
    <property type="match status" value="1"/>
</dbReference>
<dbReference type="Proteomes" id="UP000054396">
    <property type="component" value="Unassembled WGS sequence"/>
</dbReference>
<dbReference type="STRING" id="1685382.AVJ23_00710"/>
<comment type="caution">
    <text evidence="2">The sequence shown here is derived from an EMBL/GenBank/DDBJ whole genome shotgun (WGS) entry which is preliminary data.</text>
</comment>
<dbReference type="InterPro" id="IPR018306">
    <property type="entry name" value="Phage_T5_Orf172_DNA-bd"/>
</dbReference>
<protein>
    <recommendedName>
        <fullName evidence="1">Bacteriophage T5 Orf172 DNA-binding domain-containing protein</fullName>
    </recommendedName>
</protein>
<feature type="domain" description="Bacteriophage T5 Orf172 DNA-binding" evidence="1">
    <location>
        <begin position="198"/>
        <end position="272"/>
    </location>
</feature>
<name>A0A0W7WNV4_9RHOB</name>
<keyword evidence="3" id="KW-1185">Reference proteome</keyword>
<evidence type="ECO:0000313" key="2">
    <source>
        <dbReference type="EMBL" id="KUF12291.1"/>
    </source>
</evidence>
<sequence>MMSGIFFTYVWGSHGERGSPLTFTSKQNRTAAIRSTQEGDLVFGVVSRSPGDPDVQIPDAIKGRVINVWQISHSTADTAEFGIEARNVWDKLEDGSYRWPFALQPIRTWIIRDAPEFRELSGYTPATHTQRAITTVQEVGEELATTLKDLIVTNGKELEVMTPRYQTMASRVEQLRQKHPFALNGYTVQPNTQATNSIYIATLGKGGRSLKIGHAQDAAQRVSEFNKYRLSSEPQWTLHTNQLIGSVQDAIEVEKYLGEMFAKFRTEPNNNEVYLGLDAIDVATKLATAQIKK</sequence>
<accession>A0A0W7WNV4</accession>
<dbReference type="AlphaFoldDB" id="A0A0W7WNV4"/>
<gene>
    <name evidence="2" type="ORF">AVJ23_00710</name>
</gene>
<evidence type="ECO:0000313" key="3">
    <source>
        <dbReference type="Proteomes" id="UP000054396"/>
    </source>
</evidence>
<reference evidence="2 3" key="1">
    <citation type="submission" date="2015-12" db="EMBL/GenBank/DDBJ databases">
        <authorList>
            <person name="Shamseldin A."/>
            <person name="Moawad H."/>
            <person name="Abd El-Rahim W.M."/>
            <person name="Sadowsky M.J."/>
        </authorList>
    </citation>
    <scope>NUCLEOTIDE SEQUENCE [LARGE SCALE GENOMIC DNA]</scope>
    <source>
        <strain evidence="2 3">SJ5A-1</strain>
    </source>
</reference>
<evidence type="ECO:0000259" key="1">
    <source>
        <dbReference type="Pfam" id="PF10544"/>
    </source>
</evidence>
<organism evidence="2 3">
    <name type="scientific">Pseudoponticoccus marisrubri</name>
    <dbReference type="NCBI Taxonomy" id="1685382"/>
    <lineage>
        <taxon>Bacteria</taxon>
        <taxon>Pseudomonadati</taxon>
        <taxon>Pseudomonadota</taxon>
        <taxon>Alphaproteobacteria</taxon>
        <taxon>Rhodobacterales</taxon>
        <taxon>Roseobacteraceae</taxon>
        <taxon>Pseudoponticoccus</taxon>
    </lineage>
</organism>